<feature type="transmembrane region" description="Helical" evidence="7">
    <location>
        <begin position="307"/>
        <end position="330"/>
    </location>
</feature>
<evidence type="ECO:0000259" key="10">
    <source>
        <dbReference type="PROSITE" id="PS50990"/>
    </source>
</evidence>
<dbReference type="Pfam" id="PF00664">
    <property type="entry name" value="ABC_membrane"/>
    <property type="match status" value="1"/>
</dbReference>
<keyword evidence="2 7" id="KW-0812">Transmembrane</keyword>
<evidence type="ECO:0000256" key="4">
    <source>
        <dbReference type="ARBA" id="ARBA00022840"/>
    </source>
</evidence>
<dbReference type="RefSeq" id="WP_345192950.1">
    <property type="nucleotide sequence ID" value="NZ_BAABFL010000016.1"/>
</dbReference>
<dbReference type="SUPFAM" id="SSF90123">
    <property type="entry name" value="ABC transporter transmembrane region"/>
    <property type="match status" value="1"/>
</dbReference>
<evidence type="ECO:0000256" key="1">
    <source>
        <dbReference type="ARBA" id="ARBA00004651"/>
    </source>
</evidence>
<dbReference type="PROSITE" id="PS50990">
    <property type="entry name" value="PEPTIDASE_C39"/>
    <property type="match status" value="1"/>
</dbReference>
<dbReference type="Proteomes" id="UP001500604">
    <property type="component" value="Unassembled WGS sequence"/>
</dbReference>
<dbReference type="InterPro" id="IPR011527">
    <property type="entry name" value="ABC1_TM_dom"/>
</dbReference>
<name>A0ABP8UVT0_9GAMM</name>
<feature type="transmembrane region" description="Helical" evidence="7">
    <location>
        <begin position="173"/>
        <end position="195"/>
    </location>
</feature>
<dbReference type="InterPro" id="IPR003439">
    <property type="entry name" value="ABC_transporter-like_ATP-bd"/>
</dbReference>
<evidence type="ECO:0000256" key="2">
    <source>
        <dbReference type="ARBA" id="ARBA00022692"/>
    </source>
</evidence>
<dbReference type="PANTHER" id="PTHR24221">
    <property type="entry name" value="ATP-BINDING CASSETTE SUB-FAMILY B"/>
    <property type="match status" value="1"/>
</dbReference>
<dbReference type="SMART" id="SM00382">
    <property type="entry name" value="AAA"/>
    <property type="match status" value="1"/>
</dbReference>
<protein>
    <submittedName>
        <fullName evidence="11">Type I secretion system permease/ATPase</fullName>
    </submittedName>
</protein>
<dbReference type="PROSITE" id="PS50929">
    <property type="entry name" value="ABC_TM1F"/>
    <property type="match status" value="1"/>
</dbReference>
<dbReference type="InterPro" id="IPR017750">
    <property type="entry name" value="ATPase_T1SS"/>
</dbReference>
<evidence type="ECO:0000313" key="11">
    <source>
        <dbReference type="EMBL" id="GAA4647940.1"/>
    </source>
</evidence>
<comment type="caution">
    <text evidence="11">The sequence shown here is derived from an EMBL/GenBank/DDBJ whole genome shotgun (WGS) entry which is preliminary data.</text>
</comment>
<keyword evidence="6 7" id="KW-0472">Membrane</keyword>
<dbReference type="PROSITE" id="PS50893">
    <property type="entry name" value="ABC_TRANSPORTER_2"/>
    <property type="match status" value="1"/>
</dbReference>
<dbReference type="EMBL" id="BAABFL010000016">
    <property type="protein sequence ID" value="GAA4647940.1"/>
    <property type="molecule type" value="Genomic_DNA"/>
</dbReference>
<feature type="transmembrane region" description="Helical" evidence="7">
    <location>
        <begin position="207"/>
        <end position="227"/>
    </location>
</feature>
<keyword evidence="4" id="KW-0067">ATP-binding</keyword>
<dbReference type="Pfam" id="PF03412">
    <property type="entry name" value="Peptidase_C39"/>
    <property type="match status" value="1"/>
</dbReference>
<dbReference type="Gene3D" id="3.40.50.300">
    <property type="entry name" value="P-loop containing nucleotide triphosphate hydrolases"/>
    <property type="match status" value="1"/>
</dbReference>
<evidence type="ECO:0000256" key="5">
    <source>
        <dbReference type="ARBA" id="ARBA00022989"/>
    </source>
</evidence>
<accession>A0ABP8UVT0</accession>
<reference evidence="12" key="1">
    <citation type="journal article" date="2019" name="Int. J. Syst. Evol. Microbiol.">
        <title>The Global Catalogue of Microorganisms (GCM) 10K type strain sequencing project: providing services to taxonomists for standard genome sequencing and annotation.</title>
        <authorList>
            <consortium name="The Broad Institute Genomics Platform"/>
            <consortium name="The Broad Institute Genome Sequencing Center for Infectious Disease"/>
            <person name="Wu L."/>
            <person name="Ma J."/>
        </authorList>
    </citation>
    <scope>NUCLEOTIDE SEQUENCE [LARGE SCALE GENOMIC DNA]</scope>
    <source>
        <strain evidence="12">JCM 17805</strain>
    </source>
</reference>
<dbReference type="InterPro" id="IPR017871">
    <property type="entry name" value="ABC_transporter-like_CS"/>
</dbReference>
<comment type="subcellular location">
    <subcellularLocation>
        <location evidence="1">Cell membrane</location>
        <topology evidence="1">Multi-pass membrane protein</topology>
    </subcellularLocation>
</comment>
<evidence type="ECO:0000259" key="8">
    <source>
        <dbReference type="PROSITE" id="PS50893"/>
    </source>
</evidence>
<feature type="domain" description="Peptidase C39" evidence="10">
    <location>
        <begin position="8"/>
        <end position="137"/>
    </location>
</feature>
<keyword evidence="12" id="KW-1185">Reference proteome</keyword>
<dbReference type="InterPro" id="IPR005074">
    <property type="entry name" value="Peptidase_C39"/>
</dbReference>
<feature type="domain" description="ABC transmembrane type-1" evidence="9">
    <location>
        <begin position="173"/>
        <end position="451"/>
    </location>
</feature>
<proteinExistence type="predicted"/>
<organism evidence="11 12">
    <name type="scientific">Kistimonas scapharcae</name>
    <dbReference type="NCBI Taxonomy" id="1036133"/>
    <lineage>
        <taxon>Bacteria</taxon>
        <taxon>Pseudomonadati</taxon>
        <taxon>Pseudomonadota</taxon>
        <taxon>Gammaproteobacteria</taxon>
        <taxon>Oceanospirillales</taxon>
        <taxon>Endozoicomonadaceae</taxon>
        <taxon>Kistimonas</taxon>
    </lineage>
</organism>
<dbReference type="PROSITE" id="PS00211">
    <property type="entry name" value="ABC_TRANSPORTER_1"/>
    <property type="match status" value="1"/>
</dbReference>
<evidence type="ECO:0000256" key="3">
    <source>
        <dbReference type="ARBA" id="ARBA00022741"/>
    </source>
</evidence>
<dbReference type="InterPro" id="IPR027417">
    <property type="entry name" value="P-loop_NTPase"/>
</dbReference>
<evidence type="ECO:0000256" key="6">
    <source>
        <dbReference type="ARBA" id="ARBA00023136"/>
    </source>
</evidence>
<dbReference type="InterPro" id="IPR003593">
    <property type="entry name" value="AAA+_ATPase"/>
</dbReference>
<feature type="transmembrane region" description="Helical" evidence="7">
    <location>
        <begin position="394"/>
        <end position="415"/>
    </location>
</feature>
<feature type="transmembrane region" description="Helical" evidence="7">
    <location>
        <begin position="279"/>
        <end position="301"/>
    </location>
</feature>
<sequence>MDSSSPQQASTAGSERFSDPLLLCLVKICRLYDKADSLEAITAGLPIADEPFSVDLFNRAAEQIGFVTRQIRKKLLDIPRLACPAVLLLRNGQACVLMDINHQEQMASLVIPSVSEDVQDIAFERLAEEYLGVMLLLKQKHRFDERSPSVLDDNGKHWFWSALTVSLPLYKSVLLTSIMINFLAIVSPIFVMNVYDRVVPNNAFETLWVLVTGVLIAFGFDFLVKWLRFYALDKAGKKADIILSSRIMSQVLGLEMTSRPSSVGSFARSMQDFESIRDFIASSTIASLIDIPCAIIILTVIGILGGWLVVIPIVAMVLIVSYCLIIQPALRNSIEKTYRSSSAKNATLIESLIGLETIQLYGAESKIQHEWEKHIGFLAKWGVKSKMLSHSTSMVAGFIQQCSTVVLIATGVYLISDHTLSMGALIACNMLAGRSMAPMSQLVSLLTRFYQSKTALAGLDNIMNMPKRRSPDRQYVNLDNITGDLELEQVTFTYPDQKLNTLEDITLSIKAGEKVGIIGRIGSGKSTLGKMLLGLYPPSSGLIRLDGLDATLIDPVALRKAVGCVPQDINLFYGTVRENITLGAGAVDDETVVRAAKMAGVTDFTNIHPEGMDMPVTERGANLSGGQRQAIAVARAFMHDPSIVVLDEPTSSMDHKSEQLIKEQLQKYCSNKTLVLVTHRMSLLDLVNRLIVIDRGRIVADGPKVQVMEALKHGKIVIS</sequence>
<dbReference type="Pfam" id="PF00005">
    <property type="entry name" value="ABC_tran"/>
    <property type="match status" value="1"/>
</dbReference>
<dbReference type="Gene3D" id="3.90.70.10">
    <property type="entry name" value="Cysteine proteinases"/>
    <property type="match status" value="1"/>
</dbReference>
<dbReference type="CDD" id="cd03245">
    <property type="entry name" value="ABCC_bacteriocin_exporters"/>
    <property type="match status" value="1"/>
</dbReference>
<evidence type="ECO:0000313" key="12">
    <source>
        <dbReference type="Proteomes" id="UP001500604"/>
    </source>
</evidence>
<keyword evidence="3" id="KW-0547">Nucleotide-binding</keyword>
<evidence type="ECO:0000256" key="7">
    <source>
        <dbReference type="SAM" id="Phobius"/>
    </source>
</evidence>
<dbReference type="InterPro" id="IPR036640">
    <property type="entry name" value="ABC1_TM_sf"/>
</dbReference>
<keyword evidence="5 7" id="KW-1133">Transmembrane helix</keyword>
<dbReference type="InterPro" id="IPR039421">
    <property type="entry name" value="Type_1_exporter"/>
</dbReference>
<dbReference type="NCBIfam" id="TIGR03375">
    <property type="entry name" value="type_I_sec_LssB"/>
    <property type="match status" value="1"/>
</dbReference>
<dbReference type="Gene3D" id="1.20.1560.10">
    <property type="entry name" value="ABC transporter type 1, transmembrane domain"/>
    <property type="match status" value="1"/>
</dbReference>
<dbReference type="CDD" id="cd18587">
    <property type="entry name" value="ABC_6TM_LapB_like"/>
    <property type="match status" value="1"/>
</dbReference>
<dbReference type="PANTHER" id="PTHR24221:SF248">
    <property type="entry name" value="ABC TRANSPORTER TRANSMEMBRANE REGION"/>
    <property type="match status" value="1"/>
</dbReference>
<gene>
    <name evidence="11" type="ORF">GCM10023116_02020</name>
</gene>
<dbReference type="SUPFAM" id="SSF52540">
    <property type="entry name" value="P-loop containing nucleoside triphosphate hydrolases"/>
    <property type="match status" value="1"/>
</dbReference>
<evidence type="ECO:0000259" key="9">
    <source>
        <dbReference type="PROSITE" id="PS50929"/>
    </source>
</evidence>
<feature type="domain" description="ABC transporter" evidence="8">
    <location>
        <begin position="485"/>
        <end position="719"/>
    </location>
</feature>